<accession>A0A8K0JGU7</accession>
<protein>
    <submittedName>
        <fullName evidence="2">Uncharacterized protein</fullName>
    </submittedName>
</protein>
<evidence type="ECO:0000313" key="2">
    <source>
        <dbReference type="EMBL" id="KAG7529643.1"/>
    </source>
</evidence>
<gene>
    <name evidence="2" type="ORF">FFLO_05521</name>
</gene>
<name>A0A8K0JGU7_9TREE</name>
<sequence>MHILLVCQEAVSGPWECFVLHLVVCQEAIISQAMRVLRAALGCLMKINPVHQLLFDLLFVMRPLMKTWPDGLVSVISPFICQDQCVLYARGKAVGLRGDQVRTMASAEGWGVEWADAPDTRSVVSSEEGAADGGRSVRWQRMDLTRRRRVDEGLVRSTGSSDKAVSSREFGSRGASELGSSRVGNGGRKLRGVRARDGKRTASKMGVGRDIIPLATWQPAHDVSDTGHNLCRAW</sequence>
<evidence type="ECO:0000313" key="3">
    <source>
        <dbReference type="Proteomes" id="UP000812966"/>
    </source>
</evidence>
<evidence type="ECO:0000256" key="1">
    <source>
        <dbReference type="SAM" id="MobiDB-lite"/>
    </source>
</evidence>
<dbReference type="AlphaFoldDB" id="A0A8K0JGU7"/>
<proteinExistence type="predicted"/>
<dbReference type="EMBL" id="JABELV010000142">
    <property type="protein sequence ID" value="KAG7529643.1"/>
    <property type="molecule type" value="Genomic_DNA"/>
</dbReference>
<keyword evidence="3" id="KW-1185">Reference proteome</keyword>
<reference evidence="2" key="1">
    <citation type="submission" date="2020-04" db="EMBL/GenBank/DDBJ databases">
        <title>Analysis of mating type loci in Filobasidium floriforme.</title>
        <authorList>
            <person name="Nowrousian M."/>
        </authorList>
    </citation>
    <scope>NUCLEOTIDE SEQUENCE</scope>
    <source>
        <strain evidence="2">CBS 6242</strain>
    </source>
</reference>
<dbReference type="Proteomes" id="UP000812966">
    <property type="component" value="Unassembled WGS sequence"/>
</dbReference>
<comment type="caution">
    <text evidence="2">The sequence shown here is derived from an EMBL/GenBank/DDBJ whole genome shotgun (WGS) entry which is preliminary data.</text>
</comment>
<organism evidence="2 3">
    <name type="scientific">Filobasidium floriforme</name>
    <dbReference type="NCBI Taxonomy" id="5210"/>
    <lineage>
        <taxon>Eukaryota</taxon>
        <taxon>Fungi</taxon>
        <taxon>Dikarya</taxon>
        <taxon>Basidiomycota</taxon>
        <taxon>Agaricomycotina</taxon>
        <taxon>Tremellomycetes</taxon>
        <taxon>Filobasidiales</taxon>
        <taxon>Filobasidiaceae</taxon>
        <taxon>Filobasidium</taxon>
    </lineage>
</organism>
<feature type="region of interest" description="Disordered" evidence="1">
    <location>
        <begin position="150"/>
        <end position="204"/>
    </location>
</feature>